<name>A0AB39KYU4_9CAUL</name>
<evidence type="ECO:0000256" key="6">
    <source>
        <dbReference type="ARBA" id="ARBA00023229"/>
    </source>
</evidence>
<dbReference type="Gene3D" id="1.10.600.10">
    <property type="entry name" value="Farnesyl Diphosphate Synthase"/>
    <property type="match status" value="1"/>
</dbReference>
<dbReference type="SUPFAM" id="SSF48576">
    <property type="entry name" value="Terpenoid synthases"/>
    <property type="match status" value="1"/>
</dbReference>
<keyword evidence="6" id="KW-0414">Isoprene biosynthesis</keyword>
<keyword evidence="5" id="KW-0460">Magnesium</keyword>
<evidence type="ECO:0000313" key="8">
    <source>
        <dbReference type="EMBL" id="XDO98403.1"/>
    </source>
</evidence>
<dbReference type="FunFam" id="1.10.600.10:FF:000001">
    <property type="entry name" value="Geranylgeranyl diphosphate synthase"/>
    <property type="match status" value="1"/>
</dbReference>
<keyword evidence="4" id="KW-0479">Metal-binding</keyword>
<dbReference type="PANTHER" id="PTHR43281:SF1">
    <property type="entry name" value="FARNESYL DIPHOSPHATE SYNTHASE"/>
    <property type="match status" value="1"/>
</dbReference>
<dbReference type="InterPro" id="IPR008949">
    <property type="entry name" value="Isoprenoid_synthase_dom_sf"/>
</dbReference>
<comment type="similarity">
    <text evidence="2 7">Belongs to the FPP/GGPP synthase family.</text>
</comment>
<dbReference type="PROSITE" id="PS00723">
    <property type="entry name" value="POLYPRENYL_SYNTHASE_1"/>
    <property type="match status" value="1"/>
</dbReference>
<dbReference type="SFLD" id="SFLDS00005">
    <property type="entry name" value="Isoprenoid_Synthase_Type_I"/>
    <property type="match status" value="1"/>
</dbReference>
<dbReference type="RefSeq" id="WP_369062278.1">
    <property type="nucleotide sequence ID" value="NZ_CP158375.1"/>
</dbReference>
<evidence type="ECO:0000256" key="3">
    <source>
        <dbReference type="ARBA" id="ARBA00022679"/>
    </source>
</evidence>
<organism evidence="8">
    <name type="scientific">Caulobacter sp. 73W</name>
    <dbReference type="NCBI Taxonomy" id="3161137"/>
    <lineage>
        <taxon>Bacteria</taxon>
        <taxon>Pseudomonadati</taxon>
        <taxon>Pseudomonadota</taxon>
        <taxon>Alphaproteobacteria</taxon>
        <taxon>Caulobacterales</taxon>
        <taxon>Caulobacteraceae</taxon>
        <taxon>Caulobacter</taxon>
    </lineage>
</organism>
<evidence type="ECO:0000256" key="1">
    <source>
        <dbReference type="ARBA" id="ARBA00001946"/>
    </source>
</evidence>
<evidence type="ECO:0000256" key="2">
    <source>
        <dbReference type="ARBA" id="ARBA00006706"/>
    </source>
</evidence>
<dbReference type="Pfam" id="PF00348">
    <property type="entry name" value="polyprenyl_synt"/>
    <property type="match status" value="1"/>
</dbReference>
<evidence type="ECO:0000256" key="7">
    <source>
        <dbReference type="RuleBase" id="RU004466"/>
    </source>
</evidence>
<evidence type="ECO:0000256" key="4">
    <source>
        <dbReference type="ARBA" id="ARBA00022723"/>
    </source>
</evidence>
<protein>
    <submittedName>
        <fullName evidence="8">Polyprenyl synthetase family protein</fullName>
    </submittedName>
</protein>
<reference evidence="8" key="1">
    <citation type="submission" date="2024-06" db="EMBL/GenBank/DDBJ databases">
        <title>Caulobacter inopinatus, sp. nov.</title>
        <authorList>
            <person name="Donachie S.P."/>
        </authorList>
    </citation>
    <scope>NUCLEOTIDE SEQUENCE</scope>
    <source>
        <strain evidence="8">73W</strain>
    </source>
</reference>
<sequence>MDGPARLAQLGRLRKDVDAALGQITPAGAPQNRVAAAMRHALLSPGKRIRPLLTLLAAGQLGCPASNAMPAACALEMVHAASLVLDDLPCMDDADERRGEPSVHRLFGQDVAVLAGVGLLNEAYAVIAKAEALPKAARVEMIAVLSRSVGVNGLIGGQDRDLLACDSRSFDELSKLHHEKTGVLFVAAVEIGALAAGATAEARETLRLFGCELGLAFQAIDDLIDRNELEGQRPASNLLSALGADGARLEAERRMERARQTLRQGPPQLATMDGYLELLVSPVAA</sequence>
<dbReference type="GO" id="GO:0046872">
    <property type="term" value="F:metal ion binding"/>
    <property type="evidence" value="ECO:0007669"/>
    <property type="project" value="UniProtKB-KW"/>
</dbReference>
<dbReference type="PANTHER" id="PTHR43281">
    <property type="entry name" value="FARNESYL DIPHOSPHATE SYNTHASE"/>
    <property type="match status" value="1"/>
</dbReference>
<dbReference type="InterPro" id="IPR000092">
    <property type="entry name" value="Polyprenyl_synt"/>
</dbReference>
<gene>
    <name evidence="8" type="ORF">ABOZ73_08315</name>
</gene>
<proteinExistence type="inferred from homology"/>
<dbReference type="CDD" id="cd00685">
    <property type="entry name" value="Trans_IPPS_HT"/>
    <property type="match status" value="1"/>
</dbReference>
<dbReference type="InterPro" id="IPR033749">
    <property type="entry name" value="Polyprenyl_synt_CS"/>
</dbReference>
<dbReference type="GO" id="GO:0016114">
    <property type="term" value="P:terpenoid biosynthetic process"/>
    <property type="evidence" value="ECO:0007669"/>
    <property type="project" value="UniProtKB-ARBA"/>
</dbReference>
<dbReference type="AlphaFoldDB" id="A0AB39KYU4"/>
<dbReference type="EMBL" id="CP158375">
    <property type="protein sequence ID" value="XDO98403.1"/>
    <property type="molecule type" value="Genomic_DNA"/>
</dbReference>
<comment type="cofactor">
    <cofactor evidence="1">
        <name>Mg(2+)</name>
        <dbReference type="ChEBI" id="CHEBI:18420"/>
    </cofactor>
</comment>
<keyword evidence="3 7" id="KW-0808">Transferase</keyword>
<evidence type="ECO:0000256" key="5">
    <source>
        <dbReference type="ARBA" id="ARBA00022842"/>
    </source>
</evidence>
<dbReference type="GO" id="GO:0004659">
    <property type="term" value="F:prenyltransferase activity"/>
    <property type="evidence" value="ECO:0007669"/>
    <property type="project" value="InterPro"/>
</dbReference>
<accession>A0AB39KYU4</accession>